<feature type="transmembrane region" description="Helical" evidence="1">
    <location>
        <begin position="39"/>
        <end position="62"/>
    </location>
</feature>
<evidence type="ECO:0000313" key="3">
    <source>
        <dbReference type="Proteomes" id="UP001500968"/>
    </source>
</evidence>
<feature type="transmembrane region" description="Helical" evidence="1">
    <location>
        <begin position="12"/>
        <end position="33"/>
    </location>
</feature>
<reference evidence="3" key="1">
    <citation type="journal article" date="2019" name="Int. J. Syst. Evol. Microbiol.">
        <title>The Global Catalogue of Microorganisms (GCM) 10K type strain sequencing project: providing services to taxonomists for standard genome sequencing and annotation.</title>
        <authorList>
            <consortium name="The Broad Institute Genomics Platform"/>
            <consortium name="The Broad Institute Genome Sequencing Center for Infectious Disease"/>
            <person name="Wu L."/>
            <person name="Ma J."/>
        </authorList>
    </citation>
    <scope>NUCLEOTIDE SEQUENCE [LARGE SCALE GENOMIC DNA]</scope>
    <source>
        <strain evidence="3">JCM 17064</strain>
    </source>
</reference>
<comment type="caution">
    <text evidence="2">The sequence shown here is derived from an EMBL/GenBank/DDBJ whole genome shotgun (WGS) entry which is preliminary data.</text>
</comment>
<keyword evidence="3" id="KW-1185">Reference proteome</keyword>
<protein>
    <submittedName>
        <fullName evidence="2">Uncharacterized protein</fullName>
    </submittedName>
</protein>
<proteinExistence type="predicted"/>
<dbReference type="Proteomes" id="UP001500968">
    <property type="component" value="Unassembled WGS sequence"/>
</dbReference>
<evidence type="ECO:0000256" key="1">
    <source>
        <dbReference type="SAM" id="Phobius"/>
    </source>
</evidence>
<keyword evidence="1" id="KW-0472">Membrane</keyword>
<gene>
    <name evidence="2" type="ORF">GCM10022386_18540</name>
</gene>
<keyword evidence="1" id="KW-0812">Transmembrane</keyword>
<dbReference type="EMBL" id="BAABCR010000015">
    <property type="protein sequence ID" value="GAA4034120.1"/>
    <property type="molecule type" value="Genomic_DNA"/>
</dbReference>
<evidence type="ECO:0000313" key="2">
    <source>
        <dbReference type="EMBL" id="GAA4034120.1"/>
    </source>
</evidence>
<feature type="transmembrane region" description="Helical" evidence="1">
    <location>
        <begin position="74"/>
        <end position="93"/>
    </location>
</feature>
<keyword evidence="1" id="KW-1133">Transmembrane helix</keyword>
<accession>A0ABP7U0Q7</accession>
<organism evidence="2 3">
    <name type="scientific">Flavobacterium cheonhonense</name>
    <dbReference type="NCBI Taxonomy" id="706185"/>
    <lineage>
        <taxon>Bacteria</taxon>
        <taxon>Pseudomonadati</taxon>
        <taxon>Bacteroidota</taxon>
        <taxon>Flavobacteriia</taxon>
        <taxon>Flavobacteriales</taxon>
        <taxon>Flavobacteriaceae</taxon>
        <taxon>Flavobacterium</taxon>
    </lineage>
</organism>
<name>A0ABP7U0Q7_9FLAO</name>
<sequence>MYPKTVIEYNSFGRKTALATFVTGSLIVALYYYTAFSGMIFVSLFFIISFFLLNTAVSVSLIKLLLKNKKDKKSILTTLFLMSLNLPVGYAYLQLGFKIYAHTIN</sequence>